<evidence type="ECO:0000256" key="4">
    <source>
        <dbReference type="ARBA" id="ARBA00005189"/>
    </source>
</evidence>
<comment type="cofactor">
    <cofactor evidence="2">
        <name>Mg(2+)</name>
        <dbReference type="ChEBI" id="CHEBI:18420"/>
    </cofactor>
</comment>
<gene>
    <name evidence="19" type="ORF">SAMN00017405_0491</name>
</gene>
<evidence type="ECO:0000256" key="6">
    <source>
        <dbReference type="ARBA" id="ARBA00012728"/>
    </source>
</evidence>
<evidence type="ECO:0000256" key="12">
    <source>
        <dbReference type="ARBA" id="ARBA00041398"/>
    </source>
</evidence>
<dbReference type="InterPro" id="IPR005845">
    <property type="entry name" value="A-D-PHexomutase_a/b/a-II"/>
</dbReference>
<dbReference type="Gene3D" id="3.30.310.50">
    <property type="entry name" value="Alpha-D-phosphohexomutase, C-terminal domain"/>
    <property type="match status" value="1"/>
</dbReference>
<dbReference type="PROSITE" id="PS00710">
    <property type="entry name" value="PGM_PMM"/>
    <property type="match status" value="1"/>
</dbReference>
<evidence type="ECO:0000256" key="1">
    <source>
        <dbReference type="ARBA" id="ARBA00000443"/>
    </source>
</evidence>
<dbReference type="EC" id="5.4.2.2" evidence="6"/>
<dbReference type="AlphaFoldDB" id="A0A1W1V5C4"/>
<dbReference type="InterPro" id="IPR036900">
    <property type="entry name" value="A-D-PHexomutase_C_sf"/>
</dbReference>
<dbReference type="InterPro" id="IPR005841">
    <property type="entry name" value="Alpha-D-phosphohexomutase_SF"/>
</dbReference>
<evidence type="ECO:0000256" key="13">
    <source>
        <dbReference type="ARBA" id="ARBA00041467"/>
    </source>
</evidence>
<dbReference type="Pfam" id="PF02879">
    <property type="entry name" value="PGM_PMM_II"/>
    <property type="match status" value="1"/>
</dbReference>
<evidence type="ECO:0000259" key="15">
    <source>
        <dbReference type="Pfam" id="PF00408"/>
    </source>
</evidence>
<dbReference type="OrthoDB" id="9806956at2"/>
<feature type="region of interest" description="Disordered" evidence="14">
    <location>
        <begin position="93"/>
        <end position="120"/>
    </location>
</feature>
<feature type="domain" description="Alpha-D-phosphohexomutase alpha/beta/alpha" evidence="16">
    <location>
        <begin position="114"/>
        <end position="223"/>
    </location>
</feature>
<comment type="catalytic activity">
    <reaction evidence="1">
        <text>alpha-D-glucose 1-phosphate = alpha-D-glucose 6-phosphate</text>
        <dbReference type="Rhea" id="RHEA:23536"/>
        <dbReference type="ChEBI" id="CHEBI:58225"/>
        <dbReference type="ChEBI" id="CHEBI:58601"/>
        <dbReference type="EC" id="5.4.2.2"/>
    </reaction>
</comment>
<dbReference type="InterPro" id="IPR005844">
    <property type="entry name" value="A-D-PHexomutase_a/b/a-I"/>
</dbReference>
<dbReference type="RefSeq" id="WP_084052883.1">
    <property type="nucleotide sequence ID" value="NZ_FWWT01000016.1"/>
</dbReference>
<dbReference type="CDD" id="cd05799">
    <property type="entry name" value="PGM2"/>
    <property type="match status" value="1"/>
</dbReference>
<keyword evidence="9" id="KW-0460">Magnesium</keyword>
<evidence type="ECO:0000259" key="17">
    <source>
        <dbReference type="Pfam" id="PF02879"/>
    </source>
</evidence>
<dbReference type="STRING" id="656914.SAMN00017405_0491"/>
<evidence type="ECO:0000259" key="18">
    <source>
        <dbReference type="Pfam" id="PF02880"/>
    </source>
</evidence>
<evidence type="ECO:0000256" key="11">
    <source>
        <dbReference type="ARBA" id="ARBA00039995"/>
    </source>
</evidence>
<organism evidence="19 20">
    <name type="scientific">Desulfonispora thiosulfatigenes DSM 11270</name>
    <dbReference type="NCBI Taxonomy" id="656914"/>
    <lineage>
        <taxon>Bacteria</taxon>
        <taxon>Bacillati</taxon>
        <taxon>Bacillota</taxon>
        <taxon>Clostridia</taxon>
        <taxon>Eubacteriales</taxon>
        <taxon>Peptococcaceae</taxon>
        <taxon>Desulfonispora</taxon>
    </lineage>
</organism>
<feature type="domain" description="Alpha-D-phosphohexomutase alpha/beta/alpha" evidence="18">
    <location>
        <begin position="368"/>
        <end position="492"/>
    </location>
</feature>
<evidence type="ECO:0000313" key="19">
    <source>
        <dbReference type="EMBL" id="SMB88548.1"/>
    </source>
</evidence>
<dbReference type="Proteomes" id="UP000192731">
    <property type="component" value="Unassembled WGS sequence"/>
</dbReference>
<evidence type="ECO:0000256" key="7">
    <source>
        <dbReference type="ARBA" id="ARBA00022553"/>
    </source>
</evidence>
<dbReference type="InterPro" id="IPR005846">
    <property type="entry name" value="A-D-PHexomutase_a/b/a-III"/>
</dbReference>
<feature type="domain" description="Alpha-D-phosphohexomutase C-terminal" evidence="15">
    <location>
        <begin position="547"/>
        <end position="600"/>
    </location>
</feature>
<dbReference type="SUPFAM" id="SSF53738">
    <property type="entry name" value="Phosphoglucomutase, first 3 domains"/>
    <property type="match status" value="3"/>
</dbReference>
<keyword evidence="8" id="KW-0479">Metal-binding</keyword>
<keyword evidence="10" id="KW-0413">Isomerase</keyword>
<dbReference type="PANTHER" id="PTHR45745">
    <property type="entry name" value="PHOSPHOMANNOMUTASE 45A"/>
    <property type="match status" value="1"/>
</dbReference>
<dbReference type="InterPro" id="IPR016055">
    <property type="entry name" value="A-D-PHexomutase_a/b/a-I/II/III"/>
</dbReference>
<evidence type="ECO:0000256" key="14">
    <source>
        <dbReference type="SAM" id="MobiDB-lite"/>
    </source>
</evidence>
<accession>A0A1W1V5C4</accession>
<dbReference type="PANTHER" id="PTHR45745:SF1">
    <property type="entry name" value="PHOSPHOGLUCOMUTASE 2B-RELATED"/>
    <property type="match status" value="1"/>
</dbReference>
<evidence type="ECO:0000256" key="9">
    <source>
        <dbReference type="ARBA" id="ARBA00022842"/>
    </source>
</evidence>
<reference evidence="19 20" key="1">
    <citation type="submission" date="2017-04" db="EMBL/GenBank/DDBJ databases">
        <authorList>
            <person name="Afonso C.L."/>
            <person name="Miller P.J."/>
            <person name="Scott M.A."/>
            <person name="Spackman E."/>
            <person name="Goraichik I."/>
            <person name="Dimitrov K.M."/>
            <person name="Suarez D.L."/>
            <person name="Swayne D.E."/>
        </authorList>
    </citation>
    <scope>NUCLEOTIDE SEQUENCE [LARGE SCALE GENOMIC DNA]</scope>
    <source>
        <strain evidence="19 20">DSM 11270</strain>
    </source>
</reference>
<feature type="domain" description="Alpha-D-phosphohexomutase alpha/beta/alpha" evidence="17">
    <location>
        <begin position="251"/>
        <end position="357"/>
    </location>
</feature>
<comment type="pathway">
    <text evidence="3">Glycolipid metabolism; diglucosyl-diacylglycerol biosynthesis.</text>
</comment>
<dbReference type="Gene3D" id="3.40.120.10">
    <property type="entry name" value="Alpha-D-Glucose-1,6-Bisphosphate, subunit A, domain 3"/>
    <property type="match status" value="3"/>
</dbReference>
<evidence type="ECO:0000256" key="5">
    <source>
        <dbReference type="ARBA" id="ARBA00010231"/>
    </source>
</evidence>
<comment type="pathway">
    <text evidence="4">Lipid metabolism.</text>
</comment>
<comment type="similarity">
    <text evidence="5">Belongs to the phosphohexose mutase family.</text>
</comment>
<evidence type="ECO:0000256" key="3">
    <source>
        <dbReference type="ARBA" id="ARBA00005164"/>
    </source>
</evidence>
<protein>
    <recommendedName>
        <fullName evidence="11">Phosphoglucomutase</fullName>
        <ecNumber evidence="6">5.4.2.2</ecNumber>
    </recommendedName>
    <alternativeName>
        <fullName evidence="13">Alpha-phosphoglucomutase</fullName>
    </alternativeName>
    <alternativeName>
        <fullName evidence="12">Glucose phosphomutase</fullName>
    </alternativeName>
</protein>
<keyword evidence="7" id="KW-0597">Phosphoprotein</keyword>
<dbReference type="InterPro" id="IPR016066">
    <property type="entry name" value="A-D-PHexomutase_CS"/>
</dbReference>
<evidence type="ECO:0000256" key="8">
    <source>
        <dbReference type="ARBA" id="ARBA00022723"/>
    </source>
</evidence>
<dbReference type="Pfam" id="PF02880">
    <property type="entry name" value="PGM_PMM_III"/>
    <property type="match status" value="1"/>
</dbReference>
<dbReference type="GO" id="GO:0006166">
    <property type="term" value="P:purine ribonucleoside salvage"/>
    <property type="evidence" value="ECO:0007669"/>
    <property type="project" value="TreeGrafter"/>
</dbReference>
<evidence type="ECO:0000256" key="10">
    <source>
        <dbReference type="ARBA" id="ARBA00023235"/>
    </source>
</evidence>
<dbReference type="EMBL" id="FWWT01000016">
    <property type="protein sequence ID" value="SMB88548.1"/>
    <property type="molecule type" value="Genomic_DNA"/>
</dbReference>
<dbReference type="Pfam" id="PF00408">
    <property type="entry name" value="PGM_PMM_IV"/>
    <property type="match status" value="1"/>
</dbReference>
<dbReference type="PRINTS" id="PR00509">
    <property type="entry name" value="PGMPMM"/>
</dbReference>
<dbReference type="GO" id="GO:0005975">
    <property type="term" value="P:carbohydrate metabolic process"/>
    <property type="evidence" value="ECO:0007669"/>
    <property type="project" value="InterPro"/>
</dbReference>
<dbReference type="SUPFAM" id="SSF55957">
    <property type="entry name" value="Phosphoglucomutase, C-terminal domain"/>
    <property type="match status" value="1"/>
</dbReference>
<sequence>MEKIAHKEHYLQQYQKWINTDSLNEEMKAELLAIKDDKAEIEERFYKNLEFGTGGLRGLMGAGTNRINIYTVRRSTQGLANYLKKQNLTPCTTKTEDRAASKGTWRNIDHPTVKASGQTNTNKTTPLKVVIAYDSRFKSREFALESALVLAQNGIKAYVFAEIAPTPLLSYAVCELGADAGIVITASHNPKEYNGYKVYGNYGGQMTDEDSRAVIEQVENIQEELSVAVMAQKEAEAQELLVWLGSELLDRYIERTKGLILNPEIIEKMQDSLKIVYTPLHGTGNIPVMRLLQESGFKEVAIVPEQAEPDGSFPTASYPNPEDIKSFALAIELGKANNADILLATDPDADRVGVIVKNERSEYVSLTGNQLGGLLVDYILSSRKEKNTLPADGVIIKTIVTSSLGVDIARKYGIGHIDVLTGFKYIGEKINEFTHSKSSTYLFGYEESYGYLASDYVRDKDAVQICLLASEMAAFYKDKGITLYERLHQLFTELGYYQEDLVNITLEGIAGEKTIAAIIEDFRNNPPHEVHGERVLMVCDYLTCTEVDMIEKIATKTTLPKSNVLRYRLSDGSWFCIRPSGTEPKLKIYFGVKGNTAEEATTKLEGIKVEVMQRVNQVNV</sequence>
<dbReference type="GO" id="GO:0008973">
    <property type="term" value="F:phosphopentomutase activity"/>
    <property type="evidence" value="ECO:0007669"/>
    <property type="project" value="TreeGrafter"/>
</dbReference>
<name>A0A1W1V5C4_DESTI</name>
<proteinExistence type="inferred from homology"/>
<evidence type="ECO:0000256" key="2">
    <source>
        <dbReference type="ARBA" id="ARBA00001946"/>
    </source>
</evidence>
<evidence type="ECO:0000259" key="16">
    <source>
        <dbReference type="Pfam" id="PF02878"/>
    </source>
</evidence>
<dbReference type="GO" id="GO:0000287">
    <property type="term" value="F:magnesium ion binding"/>
    <property type="evidence" value="ECO:0007669"/>
    <property type="project" value="InterPro"/>
</dbReference>
<keyword evidence="20" id="KW-1185">Reference proteome</keyword>
<dbReference type="GO" id="GO:0004614">
    <property type="term" value="F:phosphoglucomutase activity"/>
    <property type="evidence" value="ECO:0007669"/>
    <property type="project" value="UniProtKB-EC"/>
</dbReference>
<dbReference type="InterPro" id="IPR005843">
    <property type="entry name" value="A-D-PHexomutase_C"/>
</dbReference>
<evidence type="ECO:0000313" key="20">
    <source>
        <dbReference type="Proteomes" id="UP000192731"/>
    </source>
</evidence>
<dbReference type="Pfam" id="PF02878">
    <property type="entry name" value="PGM_PMM_I"/>
    <property type="match status" value="1"/>
</dbReference>